<organism evidence="4 5">
    <name type="scientific">Ranitomeya imitator</name>
    <name type="common">mimic poison frog</name>
    <dbReference type="NCBI Taxonomy" id="111125"/>
    <lineage>
        <taxon>Eukaryota</taxon>
        <taxon>Metazoa</taxon>
        <taxon>Chordata</taxon>
        <taxon>Craniata</taxon>
        <taxon>Vertebrata</taxon>
        <taxon>Euteleostomi</taxon>
        <taxon>Amphibia</taxon>
        <taxon>Batrachia</taxon>
        <taxon>Anura</taxon>
        <taxon>Neobatrachia</taxon>
        <taxon>Hyloidea</taxon>
        <taxon>Dendrobatidae</taxon>
        <taxon>Dendrobatinae</taxon>
        <taxon>Ranitomeya</taxon>
    </lineage>
</organism>
<name>A0ABN9LF18_9NEOB</name>
<dbReference type="Proteomes" id="UP001176940">
    <property type="component" value="Unassembled WGS sequence"/>
</dbReference>
<proteinExistence type="predicted"/>
<dbReference type="Pfam" id="PF07714">
    <property type="entry name" value="PK_Tyr_Ser-Thr"/>
    <property type="match status" value="1"/>
</dbReference>
<dbReference type="Gene3D" id="1.10.510.10">
    <property type="entry name" value="Transferase(Phosphotransferase) domain 1"/>
    <property type="match status" value="1"/>
</dbReference>
<gene>
    <name evidence="4" type="ORF">RIMI_LOCUS8544276</name>
</gene>
<dbReference type="PANTHER" id="PTHR24418">
    <property type="entry name" value="TYROSINE-PROTEIN KINASE"/>
    <property type="match status" value="1"/>
</dbReference>
<reference evidence="4" key="1">
    <citation type="submission" date="2023-07" db="EMBL/GenBank/DDBJ databases">
        <authorList>
            <person name="Stuckert A."/>
        </authorList>
    </citation>
    <scope>NUCLEOTIDE SEQUENCE</scope>
</reference>
<keyword evidence="1" id="KW-0547">Nucleotide-binding</keyword>
<dbReference type="SUPFAM" id="SSF56112">
    <property type="entry name" value="Protein kinase-like (PK-like)"/>
    <property type="match status" value="1"/>
</dbReference>
<dbReference type="InterPro" id="IPR050198">
    <property type="entry name" value="Non-receptor_tyrosine_kinases"/>
</dbReference>
<evidence type="ECO:0000256" key="2">
    <source>
        <dbReference type="ARBA" id="ARBA00022840"/>
    </source>
</evidence>
<accession>A0ABN9LF18</accession>
<keyword evidence="5" id="KW-1185">Reference proteome</keyword>
<protein>
    <recommendedName>
        <fullName evidence="3">Serine-threonine/tyrosine-protein kinase catalytic domain-containing protein</fullName>
    </recommendedName>
</protein>
<evidence type="ECO:0000259" key="3">
    <source>
        <dbReference type="Pfam" id="PF07714"/>
    </source>
</evidence>
<evidence type="ECO:0000313" key="5">
    <source>
        <dbReference type="Proteomes" id="UP001176940"/>
    </source>
</evidence>
<dbReference type="InterPro" id="IPR001245">
    <property type="entry name" value="Ser-Thr/Tyr_kinase_cat_dom"/>
</dbReference>
<feature type="domain" description="Serine-threonine/tyrosine-protein kinase catalytic" evidence="3">
    <location>
        <begin position="81"/>
        <end position="118"/>
    </location>
</feature>
<comment type="caution">
    <text evidence="4">The sequence shown here is derived from an EMBL/GenBank/DDBJ whole genome shotgun (WGS) entry which is preliminary data.</text>
</comment>
<dbReference type="EMBL" id="CAUEEQ010017034">
    <property type="protein sequence ID" value="CAJ0940370.1"/>
    <property type="molecule type" value="Genomic_DNA"/>
</dbReference>
<evidence type="ECO:0000313" key="4">
    <source>
        <dbReference type="EMBL" id="CAJ0940370.1"/>
    </source>
</evidence>
<sequence length="150" mass="16894">MFFPRKVKTLGKTECMTCLDHADGACVLSALSLWQRWQRFRELAPTSGGSGLAMSSGVMEPAVRAVRDLFSKSLSDESYVLDDQYTSSCGAKFPVKWSPPEVFNYSKFSSKSDVWSFDFDMLKRICVPKVSITFIPLLQFVPVAYSKHLQ</sequence>
<evidence type="ECO:0000256" key="1">
    <source>
        <dbReference type="ARBA" id="ARBA00022741"/>
    </source>
</evidence>
<keyword evidence="2" id="KW-0067">ATP-binding</keyword>
<dbReference type="InterPro" id="IPR011009">
    <property type="entry name" value="Kinase-like_dom_sf"/>
</dbReference>